<sequence>MVSSSSSSPRRRALLLLFVFASSFFASAAAAVSRTNSSSAFVLAAAQTRRKDPLRGLRYYTGGWNISDKHYLASVGFSAAPVFVVAAVWFASLALAAFVACCCRCCCSGAGGGNGNGGYSYSRAIFAVSLALLLVFTAVAIIGCIVLYDGQEKFHGSTTATLRFVVNQSDGAVASLRGFTGFIEAAKAAAVEKATLPADLQGKVDDVVRRVDASADDLAARTTTNSRKIRTALETIRTILIVVAAVMLALAFLGLVFSLCGLKSLVYT</sequence>
<dbReference type="Gramene" id="BGIOSGA020790-TA">
    <property type="protein sequence ID" value="BGIOSGA020790-PA"/>
    <property type="gene ID" value="BGIOSGA020790"/>
</dbReference>
<protein>
    <submittedName>
        <fullName evidence="3">Uncharacterized protein</fullName>
    </submittedName>
</protein>
<dbReference type="PANTHER" id="PTHR31414">
    <property type="entry name" value="TRANSMEMBRANE PROTEIN DDB_G0292058"/>
    <property type="match status" value="1"/>
</dbReference>
<dbReference type="HOGENOM" id="CLU_964448_0_0_1"/>
<keyword evidence="1" id="KW-0812">Transmembrane</keyword>
<evidence type="ECO:0000313" key="4">
    <source>
        <dbReference type="Proteomes" id="UP000007015"/>
    </source>
</evidence>
<evidence type="ECO:0000256" key="2">
    <source>
        <dbReference type="SAM" id="SignalP"/>
    </source>
</evidence>
<dbReference type="GO" id="GO:0005886">
    <property type="term" value="C:plasma membrane"/>
    <property type="evidence" value="ECO:0007669"/>
    <property type="project" value="TreeGrafter"/>
</dbReference>
<evidence type="ECO:0000256" key="1">
    <source>
        <dbReference type="SAM" id="Phobius"/>
    </source>
</evidence>
<feature type="signal peptide" evidence="2">
    <location>
        <begin position="1"/>
        <end position="30"/>
    </location>
</feature>
<proteinExistence type="predicted"/>
<accession>B8B0Q5</accession>
<dbReference type="EMBL" id="CM000131">
    <property type="protein sequence ID" value="EEC81072.1"/>
    <property type="molecule type" value="Genomic_DNA"/>
</dbReference>
<keyword evidence="1" id="KW-1133">Transmembrane helix</keyword>
<keyword evidence="4" id="KW-1185">Reference proteome</keyword>
<organism evidence="3 4">
    <name type="scientific">Oryza sativa subsp. indica</name>
    <name type="common">Rice</name>
    <dbReference type="NCBI Taxonomy" id="39946"/>
    <lineage>
        <taxon>Eukaryota</taxon>
        <taxon>Viridiplantae</taxon>
        <taxon>Streptophyta</taxon>
        <taxon>Embryophyta</taxon>
        <taxon>Tracheophyta</taxon>
        <taxon>Spermatophyta</taxon>
        <taxon>Magnoliopsida</taxon>
        <taxon>Liliopsida</taxon>
        <taxon>Poales</taxon>
        <taxon>Poaceae</taxon>
        <taxon>BOP clade</taxon>
        <taxon>Oryzoideae</taxon>
        <taxon>Oryzeae</taxon>
        <taxon>Oryzinae</taxon>
        <taxon>Oryza</taxon>
        <taxon>Oryza sativa</taxon>
    </lineage>
</organism>
<dbReference type="OMA" id="GVIHEGV"/>
<feature type="transmembrane region" description="Helical" evidence="1">
    <location>
        <begin position="79"/>
        <end position="103"/>
    </location>
</feature>
<feature type="chain" id="PRO_5002865129" evidence="2">
    <location>
        <begin position="31"/>
        <end position="268"/>
    </location>
</feature>
<keyword evidence="1" id="KW-0472">Membrane</keyword>
<dbReference type="GO" id="GO:0009506">
    <property type="term" value="C:plasmodesma"/>
    <property type="evidence" value="ECO:0007669"/>
    <property type="project" value="TreeGrafter"/>
</dbReference>
<dbReference type="PANTHER" id="PTHR31414:SF12">
    <property type="entry name" value="OS06G0645600 PROTEIN"/>
    <property type="match status" value="1"/>
</dbReference>
<dbReference type="Proteomes" id="UP000007015">
    <property type="component" value="Chromosome 6"/>
</dbReference>
<dbReference type="STRING" id="39946.B8B0Q5"/>
<reference evidence="3 4" key="1">
    <citation type="journal article" date="2005" name="PLoS Biol.">
        <title>The genomes of Oryza sativa: a history of duplications.</title>
        <authorList>
            <person name="Yu J."/>
            <person name="Wang J."/>
            <person name="Lin W."/>
            <person name="Li S."/>
            <person name="Li H."/>
            <person name="Zhou J."/>
            <person name="Ni P."/>
            <person name="Dong W."/>
            <person name="Hu S."/>
            <person name="Zeng C."/>
            <person name="Zhang J."/>
            <person name="Zhang Y."/>
            <person name="Li R."/>
            <person name="Xu Z."/>
            <person name="Li S."/>
            <person name="Li X."/>
            <person name="Zheng H."/>
            <person name="Cong L."/>
            <person name="Lin L."/>
            <person name="Yin J."/>
            <person name="Geng J."/>
            <person name="Li G."/>
            <person name="Shi J."/>
            <person name="Liu J."/>
            <person name="Lv H."/>
            <person name="Li J."/>
            <person name="Wang J."/>
            <person name="Deng Y."/>
            <person name="Ran L."/>
            <person name="Shi X."/>
            <person name="Wang X."/>
            <person name="Wu Q."/>
            <person name="Li C."/>
            <person name="Ren X."/>
            <person name="Wang J."/>
            <person name="Wang X."/>
            <person name="Li D."/>
            <person name="Liu D."/>
            <person name="Zhang X."/>
            <person name="Ji Z."/>
            <person name="Zhao W."/>
            <person name="Sun Y."/>
            <person name="Zhang Z."/>
            <person name="Bao J."/>
            <person name="Han Y."/>
            <person name="Dong L."/>
            <person name="Ji J."/>
            <person name="Chen P."/>
            <person name="Wu S."/>
            <person name="Liu J."/>
            <person name="Xiao Y."/>
            <person name="Bu D."/>
            <person name="Tan J."/>
            <person name="Yang L."/>
            <person name="Ye C."/>
            <person name="Zhang J."/>
            <person name="Xu J."/>
            <person name="Zhou Y."/>
            <person name="Yu Y."/>
            <person name="Zhang B."/>
            <person name="Zhuang S."/>
            <person name="Wei H."/>
            <person name="Liu B."/>
            <person name="Lei M."/>
            <person name="Yu H."/>
            <person name="Li Y."/>
            <person name="Xu H."/>
            <person name="Wei S."/>
            <person name="He X."/>
            <person name="Fang L."/>
            <person name="Zhang Z."/>
            <person name="Zhang Y."/>
            <person name="Huang X."/>
            <person name="Su Z."/>
            <person name="Tong W."/>
            <person name="Li J."/>
            <person name="Tong Z."/>
            <person name="Li S."/>
            <person name="Ye J."/>
            <person name="Wang L."/>
            <person name="Fang L."/>
            <person name="Lei T."/>
            <person name="Chen C."/>
            <person name="Chen H."/>
            <person name="Xu Z."/>
            <person name="Li H."/>
            <person name="Huang H."/>
            <person name="Zhang F."/>
            <person name="Xu H."/>
            <person name="Li N."/>
            <person name="Zhao C."/>
            <person name="Li S."/>
            <person name="Dong L."/>
            <person name="Huang Y."/>
            <person name="Li L."/>
            <person name="Xi Y."/>
            <person name="Qi Q."/>
            <person name="Li W."/>
            <person name="Zhang B."/>
            <person name="Hu W."/>
            <person name="Zhang Y."/>
            <person name="Tian X."/>
            <person name="Jiao Y."/>
            <person name="Liang X."/>
            <person name="Jin J."/>
            <person name="Gao L."/>
            <person name="Zheng W."/>
            <person name="Hao B."/>
            <person name="Liu S."/>
            <person name="Wang W."/>
            <person name="Yuan L."/>
            <person name="Cao M."/>
            <person name="McDermott J."/>
            <person name="Samudrala R."/>
            <person name="Wang J."/>
            <person name="Wong G.K."/>
            <person name="Yang H."/>
        </authorList>
    </citation>
    <scope>NUCLEOTIDE SEQUENCE [LARGE SCALE GENOMIC DNA]</scope>
    <source>
        <strain evidence="4">cv. 93-11</strain>
    </source>
</reference>
<feature type="transmembrane region" description="Helical" evidence="1">
    <location>
        <begin position="124"/>
        <end position="148"/>
    </location>
</feature>
<gene>
    <name evidence="3" type="ORF">OsI_23889</name>
</gene>
<name>B8B0Q5_ORYSI</name>
<dbReference type="InterPro" id="IPR040283">
    <property type="entry name" value="DDB_G0292058-like"/>
</dbReference>
<feature type="transmembrane region" description="Helical" evidence="1">
    <location>
        <begin position="239"/>
        <end position="262"/>
    </location>
</feature>
<evidence type="ECO:0000313" key="3">
    <source>
        <dbReference type="EMBL" id="EEC81072.1"/>
    </source>
</evidence>
<dbReference type="AlphaFoldDB" id="B8B0Q5"/>
<keyword evidence="2" id="KW-0732">Signal</keyword>